<dbReference type="AlphaFoldDB" id="A0A9P0M3M8"/>
<dbReference type="EMBL" id="CAKOFQ010008038">
    <property type="protein sequence ID" value="CAH2011136.1"/>
    <property type="molecule type" value="Genomic_DNA"/>
</dbReference>
<reference evidence="1" key="1">
    <citation type="submission" date="2022-03" db="EMBL/GenBank/DDBJ databases">
        <authorList>
            <person name="Sayadi A."/>
        </authorList>
    </citation>
    <scope>NUCLEOTIDE SEQUENCE</scope>
</reference>
<proteinExistence type="predicted"/>
<name>A0A9P0M3M8_ACAOB</name>
<protein>
    <submittedName>
        <fullName evidence="1">Uncharacterized protein</fullName>
    </submittedName>
</protein>
<keyword evidence="2" id="KW-1185">Reference proteome</keyword>
<sequence>MIVYQISVIIVSVTEHFPSYDIIIRTKCKIPNNFCWFQLQRGSKYCYR</sequence>
<dbReference type="OrthoDB" id="10254377at2759"/>
<gene>
    <name evidence="1" type="ORF">ACAOBT_LOCUS31985</name>
</gene>
<evidence type="ECO:0000313" key="1">
    <source>
        <dbReference type="EMBL" id="CAH2011136.1"/>
    </source>
</evidence>
<accession>A0A9P0M3M8</accession>
<dbReference type="Proteomes" id="UP001152888">
    <property type="component" value="Unassembled WGS sequence"/>
</dbReference>
<organism evidence="1 2">
    <name type="scientific">Acanthoscelides obtectus</name>
    <name type="common">Bean weevil</name>
    <name type="synonym">Bruchus obtectus</name>
    <dbReference type="NCBI Taxonomy" id="200917"/>
    <lineage>
        <taxon>Eukaryota</taxon>
        <taxon>Metazoa</taxon>
        <taxon>Ecdysozoa</taxon>
        <taxon>Arthropoda</taxon>
        <taxon>Hexapoda</taxon>
        <taxon>Insecta</taxon>
        <taxon>Pterygota</taxon>
        <taxon>Neoptera</taxon>
        <taxon>Endopterygota</taxon>
        <taxon>Coleoptera</taxon>
        <taxon>Polyphaga</taxon>
        <taxon>Cucujiformia</taxon>
        <taxon>Chrysomeloidea</taxon>
        <taxon>Chrysomelidae</taxon>
        <taxon>Bruchinae</taxon>
        <taxon>Bruchini</taxon>
        <taxon>Acanthoscelides</taxon>
    </lineage>
</organism>
<evidence type="ECO:0000313" key="2">
    <source>
        <dbReference type="Proteomes" id="UP001152888"/>
    </source>
</evidence>
<comment type="caution">
    <text evidence="1">The sequence shown here is derived from an EMBL/GenBank/DDBJ whole genome shotgun (WGS) entry which is preliminary data.</text>
</comment>